<organism evidence="3 4">
    <name type="scientific">Characodon lateralis</name>
    <dbReference type="NCBI Taxonomy" id="208331"/>
    <lineage>
        <taxon>Eukaryota</taxon>
        <taxon>Metazoa</taxon>
        <taxon>Chordata</taxon>
        <taxon>Craniata</taxon>
        <taxon>Vertebrata</taxon>
        <taxon>Euteleostomi</taxon>
        <taxon>Actinopterygii</taxon>
        <taxon>Neopterygii</taxon>
        <taxon>Teleostei</taxon>
        <taxon>Neoteleostei</taxon>
        <taxon>Acanthomorphata</taxon>
        <taxon>Ovalentaria</taxon>
        <taxon>Atherinomorphae</taxon>
        <taxon>Cyprinodontiformes</taxon>
        <taxon>Goodeidae</taxon>
        <taxon>Characodon</taxon>
    </lineage>
</organism>
<comment type="caution">
    <text evidence="3">The sequence shown here is derived from an EMBL/GenBank/DDBJ whole genome shotgun (WGS) entry which is preliminary data.</text>
</comment>
<evidence type="ECO:0000313" key="3">
    <source>
        <dbReference type="EMBL" id="MED6264892.1"/>
    </source>
</evidence>
<gene>
    <name evidence="3" type="ORF">CHARACLAT_019838</name>
</gene>
<feature type="region of interest" description="Disordered" evidence="1">
    <location>
        <begin position="1"/>
        <end position="24"/>
    </location>
</feature>
<accession>A0ABU7CQB0</accession>
<evidence type="ECO:0000259" key="2">
    <source>
        <dbReference type="Pfam" id="PF11825"/>
    </source>
</evidence>
<keyword evidence="4" id="KW-1185">Reference proteome</keyword>
<dbReference type="Pfam" id="PF11825">
    <property type="entry name" value="Nuc_recep-AF1"/>
    <property type="match status" value="1"/>
</dbReference>
<dbReference type="EMBL" id="JAHUTJ010001827">
    <property type="protein sequence ID" value="MED6264892.1"/>
    <property type="molecule type" value="Genomic_DNA"/>
</dbReference>
<dbReference type="InterPro" id="IPR021780">
    <property type="entry name" value="Nuc_recep-AF1"/>
</dbReference>
<reference evidence="3 4" key="1">
    <citation type="submission" date="2021-06" db="EMBL/GenBank/DDBJ databases">
        <authorList>
            <person name="Palmer J.M."/>
        </authorList>
    </citation>
    <scope>NUCLEOTIDE SEQUENCE [LARGE SCALE GENOMIC DNA]</scope>
    <source>
        <strain evidence="3 4">CL_MEX2019</strain>
        <tissue evidence="3">Muscle</tissue>
    </source>
</reference>
<dbReference type="Proteomes" id="UP001352852">
    <property type="component" value="Unassembled WGS sequence"/>
</dbReference>
<name>A0ABU7CQB0_9TELE</name>
<protein>
    <recommendedName>
        <fullName evidence="2">Nuclear/hormone receptor activator site AF-1 domain-containing protein</fullName>
    </recommendedName>
</protein>
<evidence type="ECO:0000256" key="1">
    <source>
        <dbReference type="SAM" id="MobiDB-lite"/>
    </source>
</evidence>
<feature type="compositionally biased region" description="Polar residues" evidence="1">
    <location>
        <begin position="10"/>
        <end position="23"/>
    </location>
</feature>
<feature type="domain" description="Nuclear/hormone receptor activator site AF-1" evidence="2">
    <location>
        <begin position="1"/>
        <end position="62"/>
    </location>
</feature>
<sequence>MAGMVGHPSVISTSRPLPSTLGSPMNGLASPYPVITSSLGSPSMPLQSTPNMNFGTISSPQVISEL</sequence>
<proteinExistence type="predicted"/>
<feature type="region of interest" description="Disordered" evidence="1">
    <location>
        <begin position="41"/>
        <end position="66"/>
    </location>
</feature>
<evidence type="ECO:0000313" key="4">
    <source>
        <dbReference type="Proteomes" id="UP001352852"/>
    </source>
</evidence>